<evidence type="ECO:0000313" key="8">
    <source>
        <dbReference type="EMBL" id="PVH99823.1"/>
    </source>
</evidence>
<dbReference type="EC" id="1.14.99.56" evidence="5"/>
<evidence type="ECO:0000256" key="3">
    <source>
        <dbReference type="ARBA" id="ARBA00022525"/>
    </source>
</evidence>
<dbReference type="InterPro" id="IPR049892">
    <property type="entry name" value="AA9"/>
</dbReference>
<dbReference type="OrthoDB" id="4849160at2759"/>
<evidence type="ECO:0000256" key="4">
    <source>
        <dbReference type="ARBA" id="ARBA00023157"/>
    </source>
</evidence>
<dbReference type="GO" id="GO:0030248">
    <property type="term" value="F:cellulose binding"/>
    <property type="evidence" value="ECO:0007669"/>
    <property type="project" value="UniProtKB-UniRule"/>
</dbReference>
<name>A0A2V1DR42_9PLEO</name>
<keyword evidence="5" id="KW-0136">Cellulose degradation</keyword>
<reference evidence="8 9" key="1">
    <citation type="journal article" date="2018" name="Sci. Rep.">
        <title>Comparative genomics provides insights into the lifestyle and reveals functional heterogeneity of dark septate endophytic fungi.</title>
        <authorList>
            <person name="Knapp D.G."/>
            <person name="Nemeth J.B."/>
            <person name="Barry K."/>
            <person name="Hainaut M."/>
            <person name="Henrissat B."/>
            <person name="Johnson J."/>
            <person name="Kuo A."/>
            <person name="Lim J.H.P."/>
            <person name="Lipzen A."/>
            <person name="Nolan M."/>
            <person name="Ohm R.A."/>
            <person name="Tamas L."/>
            <person name="Grigoriev I.V."/>
            <person name="Spatafora J.W."/>
            <person name="Nagy L.G."/>
            <person name="Kovacs G.M."/>
        </authorList>
    </citation>
    <scope>NUCLEOTIDE SEQUENCE [LARGE SCALE GENOMIC DNA]</scope>
    <source>
        <strain evidence="8 9">DSE2036</strain>
    </source>
</reference>
<evidence type="ECO:0000313" key="9">
    <source>
        <dbReference type="Proteomes" id="UP000244855"/>
    </source>
</evidence>
<organism evidence="8 9">
    <name type="scientific">Periconia macrospinosa</name>
    <dbReference type="NCBI Taxonomy" id="97972"/>
    <lineage>
        <taxon>Eukaryota</taxon>
        <taxon>Fungi</taxon>
        <taxon>Dikarya</taxon>
        <taxon>Ascomycota</taxon>
        <taxon>Pezizomycotina</taxon>
        <taxon>Dothideomycetes</taxon>
        <taxon>Pleosporomycetidae</taxon>
        <taxon>Pleosporales</taxon>
        <taxon>Massarineae</taxon>
        <taxon>Periconiaceae</taxon>
        <taxon>Periconia</taxon>
    </lineage>
</organism>
<evidence type="ECO:0000259" key="7">
    <source>
        <dbReference type="Pfam" id="PF03443"/>
    </source>
</evidence>
<dbReference type="Gene3D" id="2.70.50.70">
    <property type="match status" value="1"/>
</dbReference>
<keyword evidence="4 5" id="KW-1015">Disulfide bond</keyword>
<evidence type="ECO:0000256" key="2">
    <source>
        <dbReference type="ARBA" id="ARBA00004613"/>
    </source>
</evidence>
<feature type="chain" id="PRO_5016049394" description="AA9 family lytic polysaccharide monooxygenase" evidence="6">
    <location>
        <begin position="20"/>
        <end position="258"/>
    </location>
</feature>
<dbReference type="InterPro" id="IPR005103">
    <property type="entry name" value="AA9_LPMO"/>
</dbReference>
<protein>
    <recommendedName>
        <fullName evidence="5">AA9 family lytic polysaccharide monooxygenase</fullName>
        <ecNumber evidence="5">1.14.99.56</ecNumber>
    </recommendedName>
    <alternativeName>
        <fullName evidence="5">Endo-beta-1,4-glucanase</fullName>
    </alternativeName>
    <alternativeName>
        <fullName evidence="5">Glycosyl hydrolase 61 family protein</fullName>
    </alternativeName>
</protein>
<keyword evidence="6" id="KW-0732">Signal</keyword>
<keyword evidence="9" id="KW-1185">Reference proteome</keyword>
<evidence type="ECO:0000256" key="5">
    <source>
        <dbReference type="RuleBase" id="RU368122"/>
    </source>
</evidence>
<comment type="cofactor">
    <cofactor evidence="1">
        <name>Cu(2+)</name>
        <dbReference type="ChEBI" id="CHEBI:29036"/>
    </cofactor>
</comment>
<dbReference type="Pfam" id="PF03443">
    <property type="entry name" value="AA9"/>
    <property type="match status" value="1"/>
</dbReference>
<dbReference type="GO" id="GO:0004497">
    <property type="term" value="F:monooxygenase activity"/>
    <property type="evidence" value="ECO:0007669"/>
    <property type="project" value="UniProtKB-KW"/>
</dbReference>
<keyword evidence="8" id="KW-0503">Monooxygenase</keyword>
<keyword evidence="3 5" id="KW-0964">Secreted</keyword>
<dbReference type="Proteomes" id="UP000244855">
    <property type="component" value="Unassembled WGS sequence"/>
</dbReference>
<gene>
    <name evidence="8" type="ORF">DM02DRAFT_710251</name>
</gene>
<keyword evidence="5" id="KW-0624">Polysaccharide degradation</keyword>
<sequence length="258" mass="28596">MQSLRSVAWLLAIIPQALSHGGGMLYTIDGVEHTGTHASVLNKVTGSIQRVWTWDGINEVSNDHLACRHSGEPYDISYHAPTKAGSTINVNYTDPLRFNPPWSFGHGYGPMMAYMAACPDSGCETVNLTAPIWFKIWEAGLLSGTWTTGHWAMADVMNGATLNIPTPKNLKKGKYILRHEMISIETGQMQIFPNCIHLDVRGDGSSVPKKDELVSFPGTYDGYAGVSWEMEGQGSEWFWVVHQYDTFYTIPGPEVWKG</sequence>
<comment type="domain">
    <text evidence="5">Has a modular structure: an endo-beta-1,4-glucanase catalytic module at the N-terminus, a linker rich in serines and threonines, and a C-terminal carbohydrate-binding module (CBM).</text>
</comment>
<accession>A0A2V1DR42</accession>
<evidence type="ECO:0000256" key="1">
    <source>
        <dbReference type="ARBA" id="ARBA00001973"/>
    </source>
</evidence>
<comment type="catalytic activity">
    <reaction evidence="5">
        <text>[(1-&gt;4)-beta-D-glucosyl]n+m + reduced acceptor + O2 = 4-dehydro-beta-D-glucosyl-[(1-&gt;4)-beta-D-glucosyl]n-1 + [(1-&gt;4)-beta-D-glucosyl]m + acceptor + H2O.</text>
        <dbReference type="EC" id="1.14.99.56"/>
    </reaction>
</comment>
<dbReference type="GO" id="GO:0005576">
    <property type="term" value="C:extracellular region"/>
    <property type="evidence" value="ECO:0007669"/>
    <property type="project" value="UniProtKB-SubCell"/>
</dbReference>
<evidence type="ECO:0000256" key="6">
    <source>
        <dbReference type="SAM" id="SignalP"/>
    </source>
</evidence>
<feature type="signal peptide" evidence="6">
    <location>
        <begin position="1"/>
        <end position="19"/>
    </location>
</feature>
<dbReference type="EMBL" id="KZ805384">
    <property type="protein sequence ID" value="PVH99823.1"/>
    <property type="molecule type" value="Genomic_DNA"/>
</dbReference>
<keyword evidence="5" id="KW-0119">Carbohydrate metabolism</keyword>
<dbReference type="GO" id="GO:0008810">
    <property type="term" value="F:cellulase activity"/>
    <property type="evidence" value="ECO:0007669"/>
    <property type="project" value="UniProtKB-UniRule"/>
</dbReference>
<comment type="subcellular location">
    <subcellularLocation>
        <location evidence="2 5">Secreted</location>
    </subcellularLocation>
</comment>
<dbReference type="GO" id="GO:0030245">
    <property type="term" value="P:cellulose catabolic process"/>
    <property type="evidence" value="ECO:0007669"/>
    <property type="project" value="UniProtKB-UniRule"/>
</dbReference>
<dbReference type="PANTHER" id="PTHR33353:SF19">
    <property type="entry name" value="GLYCOSYLHYDROLASE FAMILY 61-8 PROTEIN"/>
    <property type="match status" value="1"/>
</dbReference>
<dbReference type="AlphaFoldDB" id="A0A2V1DR42"/>
<dbReference type="PANTHER" id="PTHR33353">
    <property type="entry name" value="PUTATIVE (AFU_ORTHOLOGUE AFUA_1G12560)-RELATED"/>
    <property type="match status" value="1"/>
</dbReference>
<keyword evidence="8" id="KW-0560">Oxidoreductase</keyword>
<feature type="domain" description="Auxiliary Activity family 9 catalytic" evidence="7">
    <location>
        <begin position="25"/>
        <end position="222"/>
    </location>
</feature>
<proteinExistence type="predicted"/>
<comment type="function">
    <text evidence="5">Lytic polysaccharide monooxygenase (LMPO) that depolymerizes crystalline and amorphous polysaccharides via the oxidation of scissile alpha- or beta-(1-4)-glycosidic bonds, yielding C1 and/or C4 oxidation products. Catalysis by LPMOs requires the reduction of the active-site copper from Cu(II) to Cu(I) by a reducing agent and H(2)O(2) or O(2) as a cosubstrate.</text>
</comment>